<evidence type="ECO:0000313" key="2">
    <source>
        <dbReference type="Proteomes" id="UP001160499"/>
    </source>
</evidence>
<dbReference type="EMBL" id="JARXVH010000036">
    <property type="protein sequence ID" value="MDH6222532.1"/>
    <property type="molecule type" value="Genomic_DNA"/>
</dbReference>
<sequence length="232" mass="24783">MDVPPLHLIALDEWGEAVASRMGGDRIVSGSSSAARAGTAATGSGTGTAPETPATWPRARCHVVACAREDVSFFRDVDKFAFEWSLTWAPLVLTPRGVRLGPVVIPGSSACYHCFLRRRLQHDWEVGDTPAWWHSVAVDPSNTVPGWLPSDLMMARGLTEALVAMGPDAFAGTVAAYDGVSGDVRRDPVIGVHACPRCRRRPDRGADTWAGLAQQFPAAPRTARLAGSEAAR</sequence>
<organism evidence="1 2">
    <name type="scientific">Streptomyces pseudovenezuelae</name>
    <dbReference type="NCBI Taxonomy" id="67350"/>
    <lineage>
        <taxon>Bacteria</taxon>
        <taxon>Bacillati</taxon>
        <taxon>Actinomycetota</taxon>
        <taxon>Actinomycetes</taxon>
        <taxon>Kitasatosporales</taxon>
        <taxon>Streptomycetaceae</taxon>
        <taxon>Streptomyces</taxon>
        <taxon>Streptomyces aurantiacus group</taxon>
    </lineage>
</organism>
<comment type="caution">
    <text evidence="1">The sequence shown here is derived from an EMBL/GenBank/DDBJ whole genome shotgun (WGS) entry which is preliminary data.</text>
</comment>
<name>A0ABT6M1V4_9ACTN</name>
<dbReference type="Proteomes" id="UP001160499">
    <property type="component" value="Unassembled WGS sequence"/>
</dbReference>
<gene>
    <name evidence="1" type="ORF">M2283_009883</name>
</gene>
<evidence type="ECO:0000313" key="1">
    <source>
        <dbReference type="EMBL" id="MDH6222532.1"/>
    </source>
</evidence>
<reference evidence="1 2" key="1">
    <citation type="submission" date="2023-04" db="EMBL/GenBank/DDBJ databases">
        <title>Forest soil microbial communities from Buena Vista Peninsula, Colon Province, Panama.</title>
        <authorList>
            <person name="Bouskill N."/>
        </authorList>
    </citation>
    <scope>NUCLEOTIDE SEQUENCE [LARGE SCALE GENOMIC DNA]</scope>
    <source>
        <strain evidence="1 2">GGS1</strain>
    </source>
</reference>
<proteinExistence type="predicted"/>
<protein>
    <submittedName>
        <fullName evidence="1">Bacteriocin biosynthesis cyclodehydratase domain-containing protein</fullName>
    </submittedName>
</protein>
<dbReference type="RefSeq" id="WP_280883149.1">
    <property type="nucleotide sequence ID" value="NZ_JARXVH010000036.1"/>
</dbReference>
<accession>A0ABT6M1V4</accession>
<dbReference type="Gene3D" id="3.40.50.720">
    <property type="entry name" value="NAD(P)-binding Rossmann-like Domain"/>
    <property type="match status" value="1"/>
</dbReference>
<keyword evidence="2" id="KW-1185">Reference proteome</keyword>